<feature type="domain" description="Protein kinase" evidence="6">
    <location>
        <begin position="60"/>
        <end position="447"/>
    </location>
</feature>
<dbReference type="SUPFAM" id="SSF56112">
    <property type="entry name" value="Protein kinase-like (PK-like)"/>
    <property type="match status" value="1"/>
</dbReference>
<dbReference type="InterPro" id="IPR008271">
    <property type="entry name" value="Ser/Thr_kinase_AS"/>
</dbReference>
<dbReference type="OrthoDB" id="5979581at2759"/>
<dbReference type="GO" id="GO:0005634">
    <property type="term" value="C:nucleus"/>
    <property type="evidence" value="ECO:0007669"/>
    <property type="project" value="TreeGrafter"/>
</dbReference>
<keyword evidence="3" id="KW-0547">Nucleotide-binding</keyword>
<dbReference type="PANTHER" id="PTHR45646">
    <property type="entry name" value="SERINE/THREONINE-PROTEIN KINASE DOA-RELATED"/>
    <property type="match status" value="1"/>
</dbReference>
<dbReference type="Gene3D" id="1.10.510.10">
    <property type="entry name" value="Transferase(Phosphotransferase) domain 1"/>
    <property type="match status" value="1"/>
</dbReference>
<dbReference type="GO" id="GO:0005524">
    <property type="term" value="F:ATP binding"/>
    <property type="evidence" value="ECO:0007669"/>
    <property type="project" value="UniProtKB-KW"/>
</dbReference>
<evidence type="ECO:0000256" key="4">
    <source>
        <dbReference type="ARBA" id="ARBA00022777"/>
    </source>
</evidence>
<dbReference type="PROSITE" id="PS50011">
    <property type="entry name" value="PROTEIN_KINASE_DOM"/>
    <property type="match status" value="1"/>
</dbReference>
<dbReference type="PROSITE" id="PS00108">
    <property type="entry name" value="PROTEIN_KINASE_ST"/>
    <property type="match status" value="1"/>
</dbReference>
<comment type="caution">
    <text evidence="7">The sequence shown here is derived from an EMBL/GenBank/DDBJ whole genome shotgun (WGS) entry which is preliminary data.</text>
</comment>
<dbReference type="Pfam" id="PF00069">
    <property type="entry name" value="Pkinase"/>
    <property type="match status" value="1"/>
</dbReference>
<dbReference type="InterPro" id="IPR051175">
    <property type="entry name" value="CLK_kinases"/>
</dbReference>
<reference evidence="7" key="1">
    <citation type="journal article" date="2021" name="Nat. Commun.">
        <title>Genetic determinants of endophytism in the Arabidopsis root mycobiome.</title>
        <authorList>
            <person name="Mesny F."/>
            <person name="Miyauchi S."/>
            <person name="Thiergart T."/>
            <person name="Pickel B."/>
            <person name="Atanasova L."/>
            <person name="Karlsson M."/>
            <person name="Huettel B."/>
            <person name="Barry K.W."/>
            <person name="Haridas S."/>
            <person name="Chen C."/>
            <person name="Bauer D."/>
            <person name="Andreopoulos W."/>
            <person name="Pangilinan J."/>
            <person name="LaButti K."/>
            <person name="Riley R."/>
            <person name="Lipzen A."/>
            <person name="Clum A."/>
            <person name="Drula E."/>
            <person name="Henrissat B."/>
            <person name="Kohler A."/>
            <person name="Grigoriev I.V."/>
            <person name="Martin F.M."/>
            <person name="Hacquard S."/>
        </authorList>
    </citation>
    <scope>NUCLEOTIDE SEQUENCE</scope>
    <source>
        <strain evidence="7">MPI-CAGE-CH-0235</strain>
    </source>
</reference>
<protein>
    <submittedName>
        <fullName evidence="7">Serine/threonine-protein kinase</fullName>
    </submittedName>
</protein>
<keyword evidence="2" id="KW-0808">Transferase</keyword>
<proteinExistence type="predicted"/>
<gene>
    <name evidence="7" type="ORF">B0I35DRAFT_512583</name>
</gene>
<keyword evidence="4 7" id="KW-0418">Kinase</keyword>
<sequence length="455" mass="52062">MPFQSRKFSILSGVKSSTSQQAKAPEILPPDVPIDEERIPNFNPENFYPANPGDVLEGKYELLTKLGWGTASTVWLARDSSWSRWSKTRKYVAIKICTSNVEESDITHELDITIHLSKVKSQHRARGILGTAIGSFGLESPNGSTHLALVFEPLREPLWLFRKRIMGENRTTRPFLPIFKTYIQILLEGLDFLHSEGHVVHTDLKLDNIMVVFEGQSVIEEFIQAQSQHPMAQKKIGNYTLYRCHNNFGDIDGKEALKKMYPKITDFGLAQRVDKPGPHIHPIQPDTYHAPEVLLGTGWSSSVDIWNFGLMVWELLAGHGLFQRGDPRQYSPVGHLAEMIALMGPIPPKLIQREKEMRRWKWSPEVPNNQGILCNNANDFYGGPFLTEEGKFVRNDLVPYARSLQKEMPECISEEESELFLQFMRRMLHWLPEERATAKELKDDPWLKHLPRTAS</sequence>
<dbReference type="GO" id="GO:0004674">
    <property type="term" value="F:protein serine/threonine kinase activity"/>
    <property type="evidence" value="ECO:0007669"/>
    <property type="project" value="UniProtKB-KW"/>
</dbReference>
<accession>A0A8K0SPY9</accession>
<keyword evidence="5" id="KW-0067">ATP-binding</keyword>
<dbReference type="GO" id="GO:0043484">
    <property type="term" value="P:regulation of RNA splicing"/>
    <property type="evidence" value="ECO:0007669"/>
    <property type="project" value="TreeGrafter"/>
</dbReference>
<evidence type="ECO:0000259" key="6">
    <source>
        <dbReference type="PROSITE" id="PS50011"/>
    </source>
</evidence>
<dbReference type="SMART" id="SM00220">
    <property type="entry name" value="S_TKc"/>
    <property type="match status" value="1"/>
</dbReference>
<evidence type="ECO:0000256" key="5">
    <source>
        <dbReference type="ARBA" id="ARBA00022840"/>
    </source>
</evidence>
<dbReference type="InterPro" id="IPR000719">
    <property type="entry name" value="Prot_kinase_dom"/>
</dbReference>
<keyword evidence="1" id="KW-0723">Serine/threonine-protein kinase</keyword>
<dbReference type="Proteomes" id="UP000813444">
    <property type="component" value="Unassembled WGS sequence"/>
</dbReference>
<dbReference type="AlphaFoldDB" id="A0A8K0SPY9"/>
<evidence type="ECO:0000313" key="8">
    <source>
        <dbReference type="Proteomes" id="UP000813444"/>
    </source>
</evidence>
<evidence type="ECO:0000256" key="1">
    <source>
        <dbReference type="ARBA" id="ARBA00022527"/>
    </source>
</evidence>
<dbReference type="EMBL" id="JAGPNK010000008">
    <property type="protein sequence ID" value="KAH7316688.1"/>
    <property type="molecule type" value="Genomic_DNA"/>
</dbReference>
<dbReference type="InterPro" id="IPR011009">
    <property type="entry name" value="Kinase-like_dom_sf"/>
</dbReference>
<evidence type="ECO:0000313" key="7">
    <source>
        <dbReference type="EMBL" id="KAH7316688.1"/>
    </source>
</evidence>
<name>A0A8K0SPY9_9HYPO</name>
<evidence type="ECO:0000256" key="2">
    <source>
        <dbReference type="ARBA" id="ARBA00022679"/>
    </source>
</evidence>
<dbReference type="PANTHER" id="PTHR45646:SF11">
    <property type="entry name" value="SERINE_THREONINE-PROTEIN KINASE DOA"/>
    <property type="match status" value="1"/>
</dbReference>
<organism evidence="7 8">
    <name type="scientific">Stachybotrys elegans</name>
    <dbReference type="NCBI Taxonomy" id="80388"/>
    <lineage>
        <taxon>Eukaryota</taxon>
        <taxon>Fungi</taxon>
        <taxon>Dikarya</taxon>
        <taxon>Ascomycota</taxon>
        <taxon>Pezizomycotina</taxon>
        <taxon>Sordariomycetes</taxon>
        <taxon>Hypocreomycetidae</taxon>
        <taxon>Hypocreales</taxon>
        <taxon>Stachybotryaceae</taxon>
        <taxon>Stachybotrys</taxon>
    </lineage>
</organism>
<dbReference type="Gene3D" id="3.30.200.20">
    <property type="entry name" value="Phosphorylase Kinase, domain 1"/>
    <property type="match status" value="1"/>
</dbReference>
<keyword evidence="8" id="KW-1185">Reference proteome</keyword>
<evidence type="ECO:0000256" key="3">
    <source>
        <dbReference type="ARBA" id="ARBA00022741"/>
    </source>
</evidence>